<evidence type="ECO:0000256" key="6">
    <source>
        <dbReference type="ARBA" id="ARBA00023136"/>
    </source>
</evidence>
<keyword evidence="2" id="KW-0813">Transport</keyword>
<feature type="transmembrane region" description="Helical" evidence="9">
    <location>
        <begin position="326"/>
        <end position="348"/>
    </location>
</feature>
<evidence type="ECO:0000256" key="8">
    <source>
        <dbReference type="SAM" id="MobiDB-lite"/>
    </source>
</evidence>
<evidence type="ECO:0000256" key="1">
    <source>
        <dbReference type="ARBA" id="ARBA00004651"/>
    </source>
</evidence>
<protein>
    <submittedName>
        <fullName evidence="10">Uncharacterized protein</fullName>
    </submittedName>
</protein>
<organism evidence="10 11">
    <name type="scientific">Pythium oligandrum</name>
    <name type="common">Mycoparasitic fungus</name>
    <dbReference type="NCBI Taxonomy" id="41045"/>
    <lineage>
        <taxon>Eukaryota</taxon>
        <taxon>Sar</taxon>
        <taxon>Stramenopiles</taxon>
        <taxon>Oomycota</taxon>
        <taxon>Peronosporomycetes</taxon>
        <taxon>Pythiales</taxon>
        <taxon>Pythiaceae</taxon>
        <taxon>Pythium</taxon>
    </lineage>
</organism>
<keyword evidence="5 9" id="KW-1133">Transmembrane helix</keyword>
<evidence type="ECO:0000313" key="10">
    <source>
        <dbReference type="EMBL" id="TMW59134.1"/>
    </source>
</evidence>
<name>A0A8K1C9V8_PYTOL</name>
<evidence type="ECO:0000313" key="11">
    <source>
        <dbReference type="Proteomes" id="UP000794436"/>
    </source>
</evidence>
<comment type="caution">
    <text evidence="10">The sequence shown here is derived from an EMBL/GenBank/DDBJ whole genome shotgun (WGS) entry which is preliminary data.</text>
</comment>
<evidence type="ECO:0000256" key="9">
    <source>
        <dbReference type="SAM" id="Phobius"/>
    </source>
</evidence>
<evidence type="ECO:0000256" key="2">
    <source>
        <dbReference type="ARBA" id="ARBA00022448"/>
    </source>
</evidence>
<evidence type="ECO:0000256" key="7">
    <source>
        <dbReference type="ARBA" id="ARBA00024041"/>
    </source>
</evidence>
<dbReference type="InterPro" id="IPR002293">
    <property type="entry name" value="AA/rel_permease1"/>
</dbReference>
<dbReference type="InterPro" id="IPR044566">
    <property type="entry name" value="RMV1-like"/>
</dbReference>
<sequence>MAALKDEHGRESPRVRPDHQIPRGDAAAGHNVDGSVDTKVTVDEDIAMMETPFYVDTTPGQNPKKLDRDVEAKRQYPFAQRPQAPAHSRTLTTVALFCLYYFTVCGGPVGTELSVSTGGPLLGLVGYIAFPILFNIPIAYAIAELCSSCPEDGGFAIWILNTFGPFWGFLEGYWAWIGSVLDRILYVNILYGYLNELLDFSSLSSVAAYMIKAGMALGLTIPSLFGSRTFSLVLTALLVLVIIPVLVFMVDGFVETHSLDQLGDVRVAGITVFDDGEGSTDVEFEGPMTVDWTVWINTLFWNLDGFYYVSVFGGQVANAAQAYPKAILWSGAVMWLSYVLPMLAAVGANTPHWSTWDEDAYPSIAQAIGGDSLYGIVLIGAIAGAVGMFLAEVYCEALQIWGMASCGLLPKIFQQREARFETPLVAIFFSFVIVLLGLTFDLNAVMGVKNALAGAVELLILAAAVKMRQELPDIPRPTKIPGPWIAMCVILAPSAFLLVFLVVNVMVEPTSAIAFLVITAVGGILAAIQHWNFRRYRVVT</sequence>
<comment type="subcellular location">
    <subcellularLocation>
        <location evidence="1">Cell membrane</location>
        <topology evidence="1">Multi-pass membrane protein</topology>
    </subcellularLocation>
</comment>
<feature type="transmembrane region" description="Helical" evidence="9">
    <location>
        <begin position="90"/>
        <end position="109"/>
    </location>
</feature>
<evidence type="ECO:0000256" key="4">
    <source>
        <dbReference type="ARBA" id="ARBA00022692"/>
    </source>
</evidence>
<gene>
    <name evidence="10" type="ORF">Poli38472_007279</name>
</gene>
<feature type="compositionally biased region" description="Basic and acidic residues" evidence="8">
    <location>
        <begin position="1"/>
        <end position="22"/>
    </location>
</feature>
<dbReference type="GO" id="GO:0005886">
    <property type="term" value="C:plasma membrane"/>
    <property type="evidence" value="ECO:0007669"/>
    <property type="project" value="UniProtKB-SubCell"/>
</dbReference>
<feature type="transmembrane region" description="Helical" evidence="9">
    <location>
        <begin position="230"/>
        <end position="250"/>
    </location>
</feature>
<keyword evidence="4 9" id="KW-0812">Transmembrane</keyword>
<keyword evidence="3" id="KW-1003">Cell membrane</keyword>
<evidence type="ECO:0000256" key="3">
    <source>
        <dbReference type="ARBA" id="ARBA00022475"/>
    </source>
</evidence>
<feature type="transmembrane region" description="Helical" evidence="9">
    <location>
        <begin position="513"/>
        <end position="533"/>
    </location>
</feature>
<dbReference type="PIRSF" id="PIRSF006060">
    <property type="entry name" value="AA_transporter"/>
    <property type="match status" value="1"/>
</dbReference>
<dbReference type="GO" id="GO:0015203">
    <property type="term" value="F:polyamine transmembrane transporter activity"/>
    <property type="evidence" value="ECO:0007669"/>
    <property type="project" value="UniProtKB-ARBA"/>
</dbReference>
<dbReference type="AlphaFoldDB" id="A0A8K1C9V8"/>
<feature type="transmembrane region" description="Helical" evidence="9">
    <location>
        <begin position="484"/>
        <end position="507"/>
    </location>
</feature>
<dbReference type="Gene3D" id="1.20.1740.10">
    <property type="entry name" value="Amino acid/polyamine transporter I"/>
    <property type="match status" value="1"/>
</dbReference>
<feature type="transmembrane region" description="Helical" evidence="9">
    <location>
        <begin position="197"/>
        <end position="218"/>
    </location>
</feature>
<feature type="transmembrane region" description="Helical" evidence="9">
    <location>
        <begin position="121"/>
        <end position="143"/>
    </location>
</feature>
<dbReference type="Proteomes" id="UP000794436">
    <property type="component" value="Unassembled WGS sequence"/>
</dbReference>
<dbReference type="Pfam" id="PF13520">
    <property type="entry name" value="AA_permease_2"/>
    <property type="match status" value="1"/>
</dbReference>
<dbReference type="PANTHER" id="PTHR45826">
    <property type="entry name" value="POLYAMINE TRANSPORTER PUT1"/>
    <property type="match status" value="1"/>
</dbReference>
<reference evidence="10" key="1">
    <citation type="submission" date="2019-03" db="EMBL/GenBank/DDBJ databases">
        <title>Long read genome sequence of the mycoparasitic Pythium oligandrum ATCC 38472 isolated from sugarbeet rhizosphere.</title>
        <authorList>
            <person name="Gaulin E."/>
        </authorList>
    </citation>
    <scope>NUCLEOTIDE SEQUENCE</scope>
    <source>
        <strain evidence="10">ATCC 38472_TT</strain>
    </source>
</reference>
<keyword evidence="6 9" id="KW-0472">Membrane</keyword>
<feature type="transmembrane region" description="Helical" evidence="9">
    <location>
        <begin position="155"/>
        <end position="177"/>
    </location>
</feature>
<feature type="transmembrane region" description="Helical" evidence="9">
    <location>
        <begin position="294"/>
        <end position="314"/>
    </location>
</feature>
<feature type="transmembrane region" description="Helical" evidence="9">
    <location>
        <begin position="420"/>
        <end position="440"/>
    </location>
</feature>
<dbReference type="EMBL" id="SPLM01000110">
    <property type="protein sequence ID" value="TMW59134.1"/>
    <property type="molecule type" value="Genomic_DNA"/>
</dbReference>
<keyword evidence="11" id="KW-1185">Reference proteome</keyword>
<comment type="similarity">
    <text evidence="7">Belongs to the amino acid-polyamine-organocation (APC) superfamily. Polyamine:cation symporter (PHS) (TC 2.A.3.12) family.</text>
</comment>
<dbReference type="OrthoDB" id="5982228at2759"/>
<dbReference type="PANTHER" id="PTHR45826:SF2">
    <property type="entry name" value="AMINO ACID TRANSPORTER"/>
    <property type="match status" value="1"/>
</dbReference>
<evidence type="ECO:0000256" key="5">
    <source>
        <dbReference type="ARBA" id="ARBA00022989"/>
    </source>
</evidence>
<proteinExistence type="inferred from homology"/>
<feature type="region of interest" description="Disordered" evidence="8">
    <location>
        <begin position="1"/>
        <end position="36"/>
    </location>
</feature>
<feature type="transmembrane region" description="Helical" evidence="9">
    <location>
        <begin position="373"/>
        <end position="395"/>
    </location>
</feature>
<accession>A0A8K1C9V8</accession>